<evidence type="ECO:0000256" key="1">
    <source>
        <dbReference type="SAM" id="Phobius"/>
    </source>
</evidence>
<dbReference type="OrthoDB" id="3267731at2"/>
<feature type="transmembrane region" description="Helical" evidence="1">
    <location>
        <begin position="90"/>
        <end position="111"/>
    </location>
</feature>
<name>A0A2T7T7J2_9ACTN</name>
<sequence>MWWIYRTEVRRSALRWALPAFVAVDLLVLFGRSRHWIGVWPEASAAAQIPAFYLGPALAGAAAWSAASRRRSGVVEQLAAAAKSSWRVELAQLSATLTYGVLAYTLGALTAAGVTVPEAGPEFWWPGYILLGLALITICTGVGHLLGRTTKSLFAVPVICALGCLVFLGVFGFAPGTGSSGIGLAVLSGYPYTTVSALPLTARLLLGIGLIALAAGVGSHLRSASGRPGWPGLPLAGLSGVGLVAIAVVLFVTAGPLLAQREVPADPLCTHSKPQICVWPESQKFVPEFEAMSARIAALPPGLIKSPDVFYEDGVRGGPLDMGRGFYIFEGQTWDAATSMAIRLNEASSPPYCDPVDEAANDHRLKAQLELISWLTVRIAGNGQPAAIHGGPPGVDQKAIRVLVTRPEAEQVAWATARYKVVRETPCASE</sequence>
<dbReference type="AlphaFoldDB" id="A0A2T7T7J2"/>
<feature type="transmembrane region" description="Helical" evidence="1">
    <location>
        <begin position="51"/>
        <end position="69"/>
    </location>
</feature>
<feature type="transmembrane region" description="Helical" evidence="1">
    <location>
        <begin position="233"/>
        <end position="259"/>
    </location>
</feature>
<dbReference type="Proteomes" id="UP000245992">
    <property type="component" value="Unassembled WGS sequence"/>
</dbReference>
<dbReference type="EMBL" id="AZSP01000150">
    <property type="protein sequence ID" value="PVE11143.1"/>
    <property type="molecule type" value="Genomic_DNA"/>
</dbReference>
<gene>
    <name evidence="2" type="ORF">Y717_17255</name>
</gene>
<comment type="caution">
    <text evidence="2">The sequence shown here is derived from an EMBL/GenBank/DDBJ whole genome shotgun (WGS) entry which is preliminary data.</text>
</comment>
<keyword evidence="1" id="KW-1133">Transmembrane helix</keyword>
<evidence type="ECO:0000313" key="2">
    <source>
        <dbReference type="EMBL" id="PVE11143.1"/>
    </source>
</evidence>
<reference evidence="2 3" key="1">
    <citation type="submission" date="2013-12" db="EMBL/GenBank/DDBJ databases">
        <title>Annotated genome of Streptomyces scopuliridis.</title>
        <authorList>
            <person name="Olson J.B."/>
        </authorList>
    </citation>
    <scope>NUCLEOTIDE SEQUENCE [LARGE SCALE GENOMIC DNA]</scope>
    <source>
        <strain evidence="2 3">RB72</strain>
    </source>
</reference>
<dbReference type="STRING" id="1440053.GCA_000718095_04158"/>
<accession>A0A2T7T7J2</accession>
<proteinExistence type="predicted"/>
<protein>
    <submittedName>
        <fullName evidence="2">Uncharacterized protein</fullName>
    </submittedName>
</protein>
<feature type="transmembrane region" description="Helical" evidence="1">
    <location>
        <begin position="153"/>
        <end position="174"/>
    </location>
</feature>
<keyword evidence="1" id="KW-0812">Transmembrane</keyword>
<keyword evidence="3" id="KW-1185">Reference proteome</keyword>
<feature type="transmembrane region" description="Helical" evidence="1">
    <location>
        <begin position="200"/>
        <end position="221"/>
    </location>
</feature>
<organism evidence="2 3">
    <name type="scientific">Streptomyces scopuliridis RB72</name>
    <dbReference type="NCBI Taxonomy" id="1440053"/>
    <lineage>
        <taxon>Bacteria</taxon>
        <taxon>Bacillati</taxon>
        <taxon>Actinomycetota</taxon>
        <taxon>Actinomycetes</taxon>
        <taxon>Kitasatosporales</taxon>
        <taxon>Streptomycetaceae</taxon>
        <taxon>Streptomyces</taxon>
    </lineage>
</organism>
<dbReference type="RefSeq" id="WP_051746098.1">
    <property type="nucleotide sequence ID" value="NZ_AZSP01000150.1"/>
</dbReference>
<feature type="transmembrane region" description="Helical" evidence="1">
    <location>
        <begin position="123"/>
        <end position="146"/>
    </location>
</feature>
<keyword evidence="1" id="KW-0472">Membrane</keyword>
<feature type="transmembrane region" description="Helical" evidence="1">
    <location>
        <begin position="12"/>
        <end position="31"/>
    </location>
</feature>
<evidence type="ECO:0000313" key="3">
    <source>
        <dbReference type="Proteomes" id="UP000245992"/>
    </source>
</evidence>